<dbReference type="RefSeq" id="WP_134365877.1">
    <property type="nucleotide sequence ID" value="NZ_SOFY01000053.1"/>
</dbReference>
<name>A0AAQ2C5X6_9MICO</name>
<keyword evidence="2" id="KW-1185">Reference proteome</keyword>
<evidence type="ECO:0000313" key="1">
    <source>
        <dbReference type="EMBL" id="TFC46166.1"/>
    </source>
</evidence>
<dbReference type="Proteomes" id="UP000297403">
    <property type="component" value="Unassembled WGS sequence"/>
</dbReference>
<dbReference type="AlphaFoldDB" id="A0AAQ2C5X6"/>
<dbReference type="EMBL" id="SOFY01000053">
    <property type="protein sequence ID" value="TFC46166.1"/>
    <property type="molecule type" value="Genomic_DNA"/>
</dbReference>
<organism evidence="1 2">
    <name type="scientific">Cryobacterium shii</name>
    <dbReference type="NCBI Taxonomy" id="1259235"/>
    <lineage>
        <taxon>Bacteria</taxon>
        <taxon>Bacillati</taxon>
        <taxon>Actinomycetota</taxon>
        <taxon>Actinomycetes</taxon>
        <taxon>Micrococcales</taxon>
        <taxon>Microbacteriaceae</taxon>
        <taxon>Cryobacterium</taxon>
    </lineage>
</organism>
<sequence length="78" mass="8281">MSKIDSDDDFTEFAGTVFWPRSTADLTDTTRCPACHSRLRSAVCSNCALDLRHPAAALLLTASTDAAASLARRTAAPP</sequence>
<protein>
    <submittedName>
        <fullName evidence="1">Uncharacterized protein</fullName>
    </submittedName>
</protein>
<evidence type="ECO:0000313" key="2">
    <source>
        <dbReference type="Proteomes" id="UP000297403"/>
    </source>
</evidence>
<gene>
    <name evidence="1" type="ORF">E3O49_09970</name>
</gene>
<proteinExistence type="predicted"/>
<accession>A0AAQ2C5X6</accession>
<reference evidence="1 2" key="1">
    <citation type="submission" date="2019-03" db="EMBL/GenBank/DDBJ databases">
        <title>Genomics of glacier-inhabiting Cryobacterium strains.</title>
        <authorList>
            <person name="Liu Q."/>
            <person name="Xin Y.-H."/>
        </authorList>
    </citation>
    <scope>NUCLEOTIDE SEQUENCE [LARGE SCALE GENOMIC DNA]</scope>
    <source>
        <strain evidence="2">TMT1-22</strain>
    </source>
</reference>
<comment type="caution">
    <text evidence="1">The sequence shown here is derived from an EMBL/GenBank/DDBJ whole genome shotgun (WGS) entry which is preliminary data.</text>
</comment>